<name>A0A6B0Y600_9RHOB</name>
<proteinExistence type="predicted"/>
<gene>
    <name evidence="1" type="ORF">F4Y60_13665</name>
</gene>
<evidence type="ECO:0000313" key="1">
    <source>
        <dbReference type="EMBL" id="MXY35099.1"/>
    </source>
</evidence>
<sequence length="189" mass="20699">MFKALIRVHFSEWDYNSHWGGHDSPTALLATENEINDVSRVVAEESGMSPGLDLLGLEFSDDPFPDVGKGIGVYAGHGAEGRPNMPLEAIKGREASSLKQLKRNLETVNASELESSFQREIESLVQPCSAEIRRGETFYRARIGYECTEQVHSISFDATPRLVPYANVDLGAPPPPLASAGWLNRQGVS</sequence>
<comment type="caution">
    <text evidence="1">The sequence shown here is derived from an EMBL/GenBank/DDBJ whole genome shotgun (WGS) entry which is preliminary data.</text>
</comment>
<organism evidence="1">
    <name type="scientific">Boseongicola sp. SB0664_bin_43</name>
    <dbReference type="NCBI Taxonomy" id="2604844"/>
    <lineage>
        <taxon>Bacteria</taxon>
        <taxon>Pseudomonadati</taxon>
        <taxon>Pseudomonadota</taxon>
        <taxon>Alphaproteobacteria</taxon>
        <taxon>Rhodobacterales</taxon>
        <taxon>Paracoccaceae</taxon>
        <taxon>Boseongicola</taxon>
    </lineage>
</organism>
<dbReference type="AlphaFoldDB" id="A0A6B0Y600"/>
<accession>A0A6B0Y600</accession>
<reference evidence="1" key="1">
    <citation type="submission" date="2019-09" db="EMBL/GenBank/DDBJ databases">
        <title>Characterisation of the sponge microbiome using genome-centric metagenomics.</title>
        <authorList>
            <person name="Engelberts J.P."/>
            <person name="Robbins S.J."/>
            <person name="De Goeij J.M."/>
            <person name="Aranda M."/>
            <person name="Bell S.C."/>
            <person name="Webster N.S."/>
        </authorList>
    </citation>
    <scope>NUCLEOTIDE SEQUENCE</scope>
    <source>
        <strain evidence="1">SB0664_bin_43</strain>
    </source>
</reference>
<dbReference type="EMBL" id="VXRY01000563">
    <property type="protein sequence ID" value="MXY35099.1"/>
    <property type="molecule type" value="Genomic_DNA"/>
</dbReference>
<protein>
    <submittedName>
        <fullName evidence="1">Uncharacterized protein</fullName>
    </submittedName>
</protein>